<dbReference type="GO" id="GO:0046983">
    <property type="term" value="F:protein dimerization activity"/>
    <property type="evidence" value="ECO:0007669"/>
    <property type="project" value="InterPro"/>
</dbReference>
<proteinExistence type="predicted"/>
<name>A0A0D2LVZ6_HYPSF</name>
<dbReference type="Pfam" id="PF05699">
    <property type="entry name" value="Dimer_Tnp_hAT"/>
    <property type="match status" value="1"/>
</dbReference>
<dbReference type="InterPro" id="IPR008906">
    <property type="entry name" value="HATC_C_dom"/>
</dbReference>
<feature type="non-terminal residue" evidence="2">
    <location>
        <position position="99"/>
    </location>
</feature>
<sequence length="99" mass="10850">DALDEWLADPVVSTNLDPIAYWTGMQAAGHPLSSMALDFLSIPGTSTDVERSFSKGGLTVSRFRHSLSDESTRYLSVVGMWHKIPGIIPRDSVIALFNE</sequence>
<evidence type="ECO:0000313" key="2">
    <source>
        <dbReference type="EMBL" id="KJA15028.1"/>
    </source>
</evidence>
<protein>
    <recommendedName>
        <fullName evidence="1">HAT C-terminal dimerisation domain-containing protein</fullName>
    </recommendedName>
</protein>
<organism evidence="2 3">
    <name type="scientific">Hypholoma sublateritium (strain FD-334 SS-4)</name>
    <dbReference type="NCBI Taxonomy" id="945553"/>
    <lineage>
        <taxon>Eukaryota</taxon>
        <taxon>Fungi</taxon>
        <taxon>Dikarya</taxon>
        <taxon>Basidiomycota</taxon>
        <taxon>Agaricomycotina</taxon>
        <taxon>Agaricomycetes</taxon>
        <taxon>Agaricomycetidae</taxon>
        <taxon>Agaricales</taxon>
        <taxon>Agaricineae</taxon>
        <taxon>Strophariaceae</taxon>
        <taxon>Hypholoma</taxon>
    </lineage>
</organism>
<dbReference type="InterPro" id="IPR012337">
    <property type="entry name" value="RNaseH-like_sf"/>
</dbReference>
<evidence type="ECO:0000259" key="1">
    <source>
        <dbReference type="Pfam" id="PF05699"/>
    </source>
</evidence>
<dbReference type="SUPFAM" id="SSF53098">
    <property type="entry name" value="Ribonuclease H-like"/>
    <property type="match status" value="1"/>
</dbReference>
<dbReference type="OrthoDB" id="1715602at2759"/>
<feature type="non-terminal residue" evidence="2">
    <location>
        <position position="1"/>
    </location>
</feature>
<dbReference type="AlphaFoldDB" id="A0A0D2LVZ6"/>
<accession>A0A0D2LVZ6</accession>
<dbReference type="OMA" id="CEMERFF"/>
<gene>
    <name evidence="2" type="ORF">HYPSUDRAFT_94829</name>
</gene>
<dbReference type="EMBL" id="KN817656">
    <property type="protein sequence ID" value="KJA15028.1"/>
    <property type="molecule type" value="Genomic_DNA"/>
</dbReference>
<feature type="domain" description="HAT C-terminal dimerisation" evidence="1">
    <location>
        <begin position="3"/>
        <end position="73"/>
    </location>
</feature>
<reference evidence="3" key="1">
    <citation type="submission" date="2014-04" db="EMBL/GenBank/DDBJ databases">
        <title>Evolutionary Origins and Diversification of the Mycorrhizal Mutualists.</title>
        <authorList>
            <consortium name="DOE Joint Genome Institute"/>
            <consortium name="Mycorrhizal Genomics Consortium"/>
            <person name="Kohler A."/>
            <person name="Kuo A."/>
            <person name="Nagy L.G."/>
            <person name="Floudas D."/>
            <person name="Copeland A."/>
            <person name="Barry K.W."/>
            <person name="Cichocki N."/>
            <person name="Veneault-Fourrey C."/>
            <person name="LaButti K."/>
            <person name="Lindquist E.A."/>
            <person name="Lipzen A."/>
            <person name="Lundell T."/>
            <person name="Morin E."/>
            <person name="Murat C."/>
            <person name="Riley R."/>
            <person name="Ohm R."/>
            <person name="Sun H."/>
            <person name="Tunlid A."/>
            <person name="Henrissat B."/>
            <person name="Grigoriev I.V."/>
            <person name="Hibbett D.S."/>
            <person name="Martin F."/>
        </authorList>
    </citation>
    <scope>NUCLEOTIDE SEQUENCE [LARGE SCALE GENOMIC DNA]</scope>
    <source>
        <strain evidence="3">FD-334 SS-4</strain>
    </source>
</reference>
<keyword evidence="3" id="KW-1185">Reference proteome</keyword>
<evidence type="ECO:0000313" key="3">
    <source>
        <dbReference type="Proteomes" id="UP000054270"/>
    </source>
</evidence>
<dbReference type="Proteomes" id="UP000054270">
    <property type="component" value="Unassembled WGS sequence"/>
</dbReference>